<organism evidence="2 3">
    <name type="scientific">Lusitaniella coriacea LEGE 07157</name>
    <dbReference type="NCBI Taxonomy" id="945747"/>
    <lineage>
        <taxon>Bacteria</taxon>
        <taxon>Bacillati</taxon>
        <taxon>Cyanobacteriota</taxon>
        <taxon>Cyanophyceae</taxon>
        <taxon>Spirulinales</taxon>
        <taxon>Lusitaniellaceae</taxon>
        <taxon>Lusitaniella</taxon>
    </lineage>
</organism>
<dbReference type="AlphaFoldDB" id="A0A8J7E2P1"/>
<feature type="domain" description="vWA-MoxR associated protein N-terminal HTH" evidence="1">
    <location>
        <begin position="1"/>
        <end position="85"/>
    </location>
</feature>
<sequence length="187" mass="21171">MNFEEVFSVADALVFRKMGKHLSDVDKIVLEGAWNGQSYEEIADSAGYSPDYIRGDAAPKFWKLLSEAFGEKLKKRNFRVALERIANEFSDISLKGKNLAVYVDRPPIEENCYRAIAQPGALIRIKAPQKMGKTLLLEKLLAYSRQQDYKTVKIDFELAESAVLANLKTFLQCRAISFSREPESGRV</sequence>
<reference evidence="2" key="1">
    <citation type="submission" date="2020-10" db="EMBL/GenBank/DDBJ databases">
        <authorList>
            <person name="Castelo-Branco R."/>
            <person name="Eusebio N."/>
            <person name="Adriana R."/>
            <person name="Vieira A."/>
            <person name="Brugerolle De Fraissinette N."/>
            <person name="Rezende De Castro R."/>
            <person name="Schneider M.P."/>
            <person name="Vasconcelos V."/>
            <person name="Leao P.N."/>
        </authorList>
    </citation>
    <scope>NUCLEOTIDE SEQUENCE</scope>
    <source>
        <strain evidence="2">LEGE 07157</strain>
    </source>
</reference>
<dbReference type="Pfam" id="PF14516">
    <property type="entry name" value="AAA_35"/>
    <property type="match status" value="1"/>
</dbReference>
<evidence type="ECO:0000313" key="3">
    <source>
        <dbReference type="Proteomes" id="UP000654482"/>
    </source>
</evidence>
<evidence type="ECO:0000313" key="2">
    <source>
        <dbReference type="EMBL" id="MBE9118616.1"/>
    </source>
</evidence>
<dbReference type="Proteomes" id="UP000654482">
    <property type="component" value="Unassembled WGS sequence"/>
</dbReference>
<comment type="caution">
    <text evidence="2">The sequence shown here is derived from an EMBL/GenBank/DDBJ whole genome shotgun (WGS) entry which is preliminary data.</text>
</comment>
<proteinExistence type="predicted"/>
<keyword evidence="3" id="KW-1185">Reference proteome</keyword>
<dbReference type="RefSeq" id="WP_194031698.1">
    <property type="nucleotide sequence ID" value="NZ_JADEWZ010000053.1"/>
</dbReference>
<evidence type="ECO:0000259" key="1">
    <source>
        <dbReference type="Pfam" id="PF26355"/>
    </source>
</evidence>
<gene>
    <name evidence="2" type="ORF">IQ249_22255</name>
</gene>
<protein>
    <submittedName>
        <fullName evidence="2">AAA-like domain-containing protein</fullName>
    </submittedName>
</protein>
<dbReference type="InterPro" id="IPR058651">
    <property type="entry name" value="HTH_VMAP-M9"/>
</dbReference>
<dbReference type="Pfam" id="PF26355">
    <property type="entry name" value="HTH_VMAP-M9"/>
    <property type="match status" value="1"/>
</dbReference>
<accession>A0A8J7E2P1</accession>
<dbReference type="EMBL" id="JADEWZ010000053">
    <property type="protein sequence ID" value="MBE9118616.1"/>
    <property type="molecule type" value="Genomic_DNA"/>
</dbReference>
<name>A0A8J7E2P1_9CYAN</name>